<dbReference type="EMBL" id="MLIQ01000011">
    <property type="protein sequence ID" value="OHU59983.1"/>
    <property type="molecule type" value="Genomic_DNA"/>
</dbReference>
<reference evidence="8 9" key="1">
    <citation type="submission" date="2016-10" db="EMBL/GenBank/DDBJ databases">
        <title>Evaluation of Human, Veterinary and Environmental Mycobacterium chelonae Isolates by Core Genome Phylogenomic Analysis, Targeted Gene Comparison, and Anti-microbial Susceptibility Patterns: A Tale of Mistaken Identities.</title>
        <authorList>
            <person name="Fogelson S.B."/>
            <person name="Camus A.C."/>
            <person name="Lorenz W."/>
            <person name="Vasireddy R."/>
            <person name="Vasireddy S."/>
            <person name="Smith T."/>
            <person name="Brown-Elliott B.A."/>
            <person name="Wallace R.J.Jr."/>
            <person name="Hasan N.A."/>
            <person name="Reischl U."/>
            <person name="Sanchez S."/>
        </authorList>
    </citation>
    <scope>NUCLEOTIDE SEQUENCE [LARGE SCALE GENOMIC DNA]</scope>
    <source>
        <strain evidence="8 9">15515</strain>
    </source>
</reference>
<sequence>MSELLALADRGAGVPLRELALVGLTAAITTFFCTGGVRMFATRVGAVAYPRERDVHLQPTPRMGGLGMYLGVCAAIFLASQLPALTRGFVYSSGMPAVVVAGGIIMIVGLIDDKWGLDALTKFAGQVTAASVLVTMGVAWSMIYIPFGGVGTIVLDQMSSILVTLALTVSIVNAMNFVDGLDGLAAGLGLITAAAICIFSIGLLRSHGGDVLYYPPAVISVVLAGACLGFLPHNFHRARIFMGDSGSMLIGLMLAAASTTAAGPISQSSYGAKDMFVLLSPFLLVIAVMLVPALDALLAIIRRTRAGRSPFSPDKMHLHHRLLQIGHSHRKAVLIIYLWVAIIAFGAASTIFFEPRYAGAVVLGAIGIAIVATVVPLLRGEEPDQLSGAQLDGSSTTVPAEPVMYDEK</sequence>
<dbReference type="PANTHER" id="PTHR22926:SF3">
    <property type="entry name" value="UNDECAPRENYL-PHOSPHATE ALPHA-N-ACETYLGLUCOSAMINYL 1-PHOSPHATE TRANSFERASE"/>
    <property type="match status" value="1"/>
</dbReference>
<dbReference type="GO" id="GO:0005886">
    <property type="term" value="C:plasma membrane"/>
    <property type="evidence" value="ECO:0007669"/>
    <property type="project" value="UniProtKB-SubCell"/>
</dbReference>
<keyword evidence="7" id="KW-0460">Magnesium</keyword>
<feature type="binding site" evidence="7">
    <location>
        <position position="244"/>
    </location>
    <ligand>
        <name>Mg(2+)</name>
        <dbReference type="ChEBI" id="CHEBI:18420"/>
    </ligand>
</feature>
<evidence type="ECO:0000256" key="4">
    <source>
        <dbReference type="ARBA" id="ARBA00022692"/>
    </source>
</evidence>
<protein>
    <submittedName>
        <fullName evidence="8">Undecaprenyl-phosphate alpha-N-acetylglucosaminyl 1-phosphate transferase</fullName>
    </submittedName>
</protein>
<evidence type="ECO:0000313" key="8">
    <source>
        <dbReference type="EMBL" id="OHU59983.1"/>
    </source>
</evidence>
<keyword evidence="4" id="KW-0812">Transmembrane</keyword>
<evidence type="ECO:0000256" key="5">
    <source>
        <dbReference type="ARBA" id="ARBA00022989"/>
    </source>
</evidence>
<evidence type="ECO:0000313" key="9">
    <source>
        <dbReference type="Proteomes" id="UP000180043"/>
    </source>
</evidence>
<gene>
    <name evidence="8" type="ORF">BKG82_05605</name>
</gene>
<dbReference type="Proteomes" id="UP000180043">
    <property type="component" value="Unassembled WGS sequence"/>
</dbReference>
<evidence type="ECO:0000256" key="7">
    <source>
        <dbReference type="PIRSR" id="PIRSR600715-1"/>
    </source>
</evidence>
<dbReference type="GO" id="GO:0071555">
    <property type="term" value="P:cell wall organization"/>
    <property type="evidence" value="ECO:0007669"/>
    <property type="project" value="TreeGrafter"/>
</dbReference>
<comment type="caution">
    <text evidence="8">The sequence shown here is derived from an EMBL/GenBank/DDBJ whole genome shotgun (WGS) entry which is preliminary data.</text>
</comment>
<comment type="cofactor">
    <cofactor evidence="7">
        <name>Mg(2+)</name>
        <dbReference type="ChEBI" id="CHEBI:18420"/>
    </cofactor>
</comment>
<dbReference type="AlphaFoldDB" id="A0A1S1LTW0"/>
<keyword evidence="3 8" id="KW-0808">Transferase</keyword>
<dbReference type="PANTHER" id="PTHR22926">
    <property type="entry name" value="PHOSPHO-N-ACETYLMURAMOYL-PENTAPEPTIDE-TRANSFERASE"/>
    <property type="match status" value="1"/>
</dbReference>
<dbReference type="GO" id="GO:0016780">
    <property type="term" value="F:phosphotransferase activity, for other substituted phosphate groups"/>
    <property type="evidence" value="ECO:0007669"/>
    <property type="project" value="InterPro"/>
</dbReference>
<feature type="binding site" evidence="7">
    <location>
        <position position="176"/>
    </location>
    <ligand>
        <name>Mg(2+)</name>
        <dbReference type="ChEBI" id="CHEBI:18420"/>
    </ligand>
</feature>
<evidence type="ECO:0000256" key="6">
    <source>
        <dbReference type="ARBA" id="ARBA00023136"/>
    </source>
</evidence>
<comment type="subcellular location">
    <subcellularLocation>
        <location evidence="1">Cell membrane</location>
        <topology evidence="1">Multi-pass membrane protein</topology>
    </subcellularLocation>
</comment>
<dbReference type="CDD" id="cd06853">
    <property type="entry name" value="GT_WecA_like"/>
    <property type="match status" value="1"/>
</dbReference>
<evidence type="ECO:0000256" key="1">
    <source>
        <dbReference type="ARBA" id="ARBA00004651"/>
    </source>
</evidence>
<dbReference type="Pfam" id="PF00953">
    <property type="entry name" value="Glycos_transf_4"/>
    <property type="match status" value="1"/>
</dbReference>
<keyword evidence="5" id="KW-1133">Transmembrane helix</keyword>
<dbReference type="GO" id="GO:0009103">
    <property type="term" value="P:lipopolysaccharide biosynthetic process"/>
    <property type="evidence" value="ECO:0007669"/>
    <property type="project" value="TreeGrafter"/>
</dbReference>
<dbReference type="GO" id="GO:0044038">
    <property type="term" value="P:cell wall macromolecule biosynthetic process"/>
    <property type="evidence" value="ECO:0007669"/>
    <property type="project" value="TreeGrafter"/>
</dbReference>
<evidence type="ECO:0000256" key="2">
    <source>
        <dbReference type="ARBA" id="ARBA00022475"/>
    </source>
</evidence>
<proteinExistence type="predicted"/>
<evidence type="ECO:0000256" key="3">
    <source>
        <dbReference type="ARBA" id="ARBA00022679"/>
    </source>
</evidence>
<name>A0A1S1LTW0_MYCCH</name>
<keyword evidence="7" id="KW-0479">Metal-binding</keyword>
<keyword evidence="2" id="KW-1003">Cell membrane</keyword>
<accession>A0A1S1LTW0</accession>
<organism evidence="8 9">
    <name type="scientific">Mycobacteroides chelonae</name>
    <name type="common">Mycobacterium chelonae</name>
    <dbReference type="NCBI Taxonomy" id="1774"/>
    <lineage>
        <taxon>Bacteria</taxon>
        <taxon>Bacillati</taxon>
        <taxon>Actinomycetota</taxon>
        <taxon>Actinomycetes</taxon>
        <taxon>Mycobacteriales</taxon>
        <taxon>Mycobacteriaceae</taxon>
        <taxon>Mycobacteroides</taxon>
    </lineage>
</organism>
<dbReference type="InterPro" id="IPR000715">
    <property type="entry name" value="Glycosyl_transferase_4"/>
</dbReference>
<dbReference type="RefSeq" id="WP_057968701.1">
    <property type="nucleotide sequence ID" value="NZ_JAAOOS010000001.1"/>
</dbReference>
<dbReference type="GO" id="GO:0046872">
    <property type="term" value="F:metal ion binding"/>
    <property type="evidence" value="ECO:0007669"/>
    <property type="project" value="UniProtKB-KW"/>
</dbReference>
<keyword evidence="6" id="KW-0472">Membrane</keyword>